<dbReference type="AlphaFoldDB" id="A0AAE3XNF5"/>
<name>A0AAE3XNF5_9BACT</name>
<dbReference type="EMBL" id="JAVDQD010000003">
    <property type="protein sequence ID" value="MDR6239793.1"/>
    <property type="molecule type" value="Genomic_DNA"/>
</dbReference>
<organism evidence="1 2">
    <name type="scientific">Aureibacter tunicatorum</name>
    <dbReference type="NCBI Taxonomy" id="866807"/>
    <lineage>
        <taxon>Bacteria</taxon>
        <taxon>Pseudomonadati</taxon>
        <taxon>Bacteroidota</taxon>
        <taxon>Cytophagia</taxon>
        <taxon>Cytophagales</taxon>
        <taxon>Persicobacteraceae</taxon>
        <taxon>Aureibacter</taxon>
    </lineage>
</organism>
<evidence type="ECO:0000313" key="1">
    <source>
        <dbReference type="EMBL" id="MDR6239793.1"/>
    </source>
</evidence>
<keyword evidence="2" id="KW-1185">Reference proteome</keyword>
<gene>
    <name evidence="1" type="ORF">HNQ88_002841</name>
</gene>
<dbReference type="RefSeq" id="WP_338390321.1">
    <property type="nucleotide sequence ID" value="NZ_AP025305.1"/>
</dbReference>
<comment type="caution">
    <text evidence="1">The sequence shown here is derived from an EMBL/GenBank/DDBJ whole genome shotgun (WGS) entry which is preliminary data.</text>
</comment>
<protein>
    <submittedName>
        <fullName evidence="1">Uncharacterized protein</fullName>
    </submittedName>
</protein>
<evidence type="ECO:0000313" key="2">
    <source>
        <dbReference type="Proteomes" id="UP001185092"/>
    </source>
</evidence>
<dbReference type="Proteomes" id="UP001185092">
    <property type="component" value="Unassembled WGS sequence"/>
</dbReference>
<proteinExistence type="predicted"/>
<accession>A0AAE3XNF5</accession>
<reference evidence="1" key="1">
    <citation type="submission" date="2023-07" db="EMBL/GenBank/DDBJ databases">
        <title>Genomic Encyclopedia of Type Strains, Phase IV (KMG-IV): sequencing the most valuable type-strain genomes for metagenomic binning, comparative biology and taxonomic classification.</title>
        <authorList>
            <person name="Goeker M."/>
        </authorList>
    </citation>
    <scope>NUCLEOTIDE SEQUENCE</scope>
    <source>
        <strain evidence="1">DSM 26174</strain>
    </source>
</reference>
<sequence length="360" mass="41407">MRKSRFSKDFKIIAAIFLLSTISTSLFAQKEMKKEAKKENANREYNLDDIYANNPELKPNRFREILNRFMFSFSAGYEATFYNTDLSSQSIYLAGSKNILIGDADNKLYKNWLNAPEYIGEAENFPNYQKLETNGQQVVYKGVGSGVPIDLNFNYLFGRRFRAGLGLTYATHRLKKLSPESNLNGTLIELNPEIKSAFFKYYLTLGAELYHYKGFTYVLDMQFGKTSLGKGFSKDALERSMTINVGMPIERVFSEYFRVFIRPSYEFKNYQVLLPESTSTLKTSQNAFAITLGVKIRIPEIKRCPIHSCETQMKHAHGDQAYRGQPLVYPQNPKIGQIPKTLQNYRRKDKAKFQPRPAGM</sequence>